<feature type="domain" description="Mitochondrial dynamics protein MID51-like C-terminal" evidence="10">
    <location>
        <begin position="164"/>
        <end position="353"/>
    </location>
</feature>
<dbReference type="OrthoDB" id="5964386at2759"/>
<evidence type="ECO:0000259" key="9">
    <source>
        <dbReference type="Pfam" id="PF20266"/>
    </source>
</evidence>
<dbReference type="PANTHER" id="PTHR16451">
    <property type="entry name" value="MITOCHONDRIAL DYNAMICS PROTEINS 49/51 FAMILY MEMBER"/>
    <property type="match status" value="1"/>
</dbReference>
<evidence type="ECO:0000256" key="2">
    <source>
        <dbReference type="ARBA" id="ARBA00022692"/>
    </source>
</evidence>
<dbReference type="PANTHER" id="PTHR16451:SF11">
    <property type="entry name" value="MITOCHONDRIAL DYNAMICS PROTEIN MID49"/>
    <property type="match status" value="1"/>
</dbReference>
<keyword evidence="3" id="KW-1000">Mitochondrion outer membrane</keyword>
<feature type="region of interest" description="Disordered" evidence="7">
    <location>
        <begin position="101"/>
        <end position="129"/>
    </location>
</feature>
<evidence type="ECO:0000256" key="1">
    <source>
        <dbReference type="ARBA" id="ARBA00004572"/>
    </source>
</evidence>
<evidence type="ECO:0000256" key="6">
    <source>
        <dbReference type="ARBA" id="ARBA00023136"/>
    </source>
</evidence>
<dbReference type="SMART" id="SM01265">
    <property type="entry name" value="Mab-21"/>
    <property type="match status" value="1"/>
</dbReference>
<keyword evidence="6 8" id="KW-0472">Membrane</keyword>
<feature type="domain" description="Mab-21-like HhH/H2TH-like" evidence="9">
    <location>
        <begin position="369"/>
        <end position="454"/>
    </location>
</feature>
<dbReference type="GO" id="GO:0007005">
    <property type="term" value="P:mitochondrion organization"/>
    <property type="evidence" value="ECO:0007669"/>
    <property type="project" value="InterPro"/>
</dbReference>
<keyword evidence="5" id="KW-0496">Mitochondrion</keyword>
<evidence type="ECO:0000313" key="13">
    <source>
        <dbReference type="Xenbase" id="XB-GENE-977726"/>
    </source>
</evidence>
<dbReference type="InterPro" id="IPR024810">
    <property type="entry name" value="MAB21L/cGLR"/>
</dbReference>
<dbReference type="AGR" id="Xenbase:XB-GENE-977726"/>
<evidence type="ECO:0000259" key="10">
    <source>
        <dbReference type="Pfam" id="PF21297"/>
    </source>
</evidence>
<dbReference type="FunFam" id="1.10.1410.40:FF:000003">
    <property type="entry name" value="Mitochondrial dynamics protein MID51"/>
    <property type="match status" value="1"/>
</dbReference>
<dbReference type="Gene3D" id="3.30.460.90">
    <property type="match status" value="1"/>
</dbReference>
<sequence>MCLGYTLGVKMAELQIRKKEKKSGDGIGTMVDFLLANARLVLGVGGAAMLGIATLAVKRLIDRATSTPSDKEAEEKAEQKSIEESWKEAVLKKASPTLRRKEDLEHHCAPLSLPDPSQKMPEATGTSQVKASDEIKKIPICFTLQERLLNYHTHHASVPEVQMEEARQLVLDIKKELQEFLHAKHPEMPFLALHLGGSFGNRLPMSCLDHACLIMPLVLEPDLWCVIPGQKTILSDPNFCMVKRIDLEYTSRGSSPWDRFLVGAYLSSRTMVQSLHKTIVGSINWPAIGTVLDCTIKPDITSDELKLEVVHPNGHMIIRILPMAVIKDADLLAHCCATAPAENLWQRSFYKKEVSRLQELDSSDSGIRLKCLQILKGICRDCPSLCHLNSTHLRHILLHLSTESSDWTETALADRFLQVLEELIGYLDKGFLPSYFNDKLNLFSSLKAEDIEELGYGLYQVFSEPDDVLKRER</sequence>
<feature type="transmembrane region" description="Helical" evidence="8">
    <location>
        <begin position="40"/>
        <end position="61"/>
    </location>
</feature>
<evidence type="ECO:0000256" key="5">
    <source>
        <dbReference type="ARBA" id="ARBA00023128"/>
    </source>
</evidence>
<dbReference type="Xenbase" id="XB-GENE-977726">
    <property type="gene designation" value="mief2.S"/>
</dbReference>
<name>A0A8J0TQG5_XENLA</name>
<dbReference type="FunFam" id="3.30.460.90:FF:000008">
    <property type="entry name" value="Mitochondrial elongation factor 2"/>
    <property type="match status" value="1"/>
</dbReference>
<evidence type="ECO:0000256" key="3">
    <source>
        <dbReference type="ARBA" id="ARBA00022787"/>
    </source>
</evidence>
<evidence type="ECO:0000256" key="7">
    <source>
        <dbReference type="SAM" id="MobiDB-lite"/>
    </source>
</evidence>
<proteinExistence type="predicted"/>
<dbReference type="AlphaFoldDB" id="A0A8J0TQG5"/>
<dbReference type="Gene3D" id="1.10.1410.40">
    <property type="match status" value="1"/>
</dbReference>
<dbReference type="GO" id="GO:0090141">
    <property type="term" value="P:positive regulation of mitochondrial fission"/>
    <property type="evidence" value="ECO:0000318"/>
    <property type="project" value="GO_Central"/>
</dbReference>
<protein>
    <submittedName>
        <fullName evidence="12">Mitochondrial dynamics protein MID49 isoform X1</fullName>
    </submittedName>
</protein>
<evidence type="ECO:0000313" key="11">
    <source>
        <dbReference type="Proteomes" id="UP000186698"/>
    </source>
</evidence>
<dbReference type="InterPro" id="IPR045909">
    <property type="entry name" value="MID49/MID51"/>
</dbReference>
<evidence type="ECO:0000256" key="8">
    <source>
        <dbReference type="SAM" id="Phobius"/>
    </source>
</evidence>
<dbReference type="GO" id="GO:0005741">
    <property type="term" value="C:mitochondrial outer membrane"/>
    <property type="evidence" value="ECO:0000318"/>
    <property type="project" value="GO_Central"/>
</dbReference>
<dbReference type="RefSeq" id="XP_018092934.1">
    <property type="nucleotide sequence ID" value="XM_018237445.2"/>
</dbReference>
<accession>A0A8J0TQG5</accession>
<dbReference type="InterPro" id="IPR049097">
    <property type="entry name" value="MID51-like_C"/>
</dbReference>
<dbReference type="InterPro" id="IPR046906">
    <property type="entry name" value="Mab-21_HhH/H2TH-like"/>
</dbReference>
<gene>
    <name evidence="12 13" type="primary">mief2.S</name>
    <name evidence="12" type="synonym">mid49</name>
    <name evidence="12" type="synonym">mief2</name>
    <name evidence="12" type="synonym">smcr7</name>
</gene>
<evidence type="ECO:0000256" key="4">
    <source>
        <dbReference type="ARBA" id="ARBA00022989"/>
    </source>
</evidence>
<dbReference type="Pfam" id="PF20266">
    <property type="entry name" value="Mab-21_C"/>
    <property type="match status" value="1"/>
</dbReference>
<evidence type="ECO:0000313" key="12">
    <source>
        <dbReference type="RefSeq" id="XP_018092934.1"/>
    </source>
</evidence>
<dbReference type="GeneID" id="443935"/>
<dbReference type="Proteomes" id="UP000186698">
    <property type="component" value="Chromosome 9_10S"/>
</dbReference>
<organism evidence="11 12">
    <name type="scientific">Xenopus laevis</name>
    <name type="common">African clawed frog</name>
    <dbReference type="NCBI Taxonomy" id="8355"/>
    <lineage>
        <taxon>Eukaryota</taxon>
        <taxon>Metazoa</taxon>
        <taxon>Chordata</taxon>
        <taxon>Craniata</taxon>
        <taxon>Vertebrata</taxon>
        <taxon>Euteleostomi</taxon>
        <taxon>Amphibia</taxon>
        <taxon>Batrachia</taxon>
        <taxon>Anura</taxon>
        <taxon>Pipoidea</taxon>
        <taxon>Pipidae</taxon>
        <taxon>Xenopodinae</taxon>
        <taxon>Xenopus</taxon>
        <taxon>Xenopus</taxon>
    </lineage>
</organism>
<keyword evidence="11" id="KW-1185">Reference proteome</keyword>
<dbReference type="Pfam" id="PF21297">
    <property type="entry name" value="MID51-like_C"/>
    <property type="match status" value="1"/>
</dbReference>
<reference evidence="12" key="1">
    <citation type="submission" date="2025-08" db="UniProtKB">
        <authorList>
            <consortium name="RefSeq"/>
        </authorList>
    </citation>
    <scope>IDENTIFICATION</scope>
    <source>
        <strain evidence="12">J_2021</strain>
        <tissue evidence="12">Erythrocytes</tissue>
    </source>
</reference>
<keyword evidence="2 8" id="KW-0812">Transmembrane</keyword>
<dbReference type="CTD" id="443935"/>
<comment type="subcellular location">
    <subcellularLocation>
        <location evidence="1">Mitochondrion outer membrane</location>
        <topology evidence="1">Single-pass membrane protein</topology>
    </subcellularLocation>
</comment>
<keyword evidence="4 8" id="KW-1133">Transmembrane helix</keyword>